<dbReference type="GO" id="GO:0005737">
    <property type="term" value="C:cytoplasm"/>
    <property type="evidence" value="ECO:0007669"/>
    <property type="project" value="TreeGrafter"/>
</dbReference>
<dbReference type="GO" id="GO:0004089">
    <property type="term" value="F:carbonate dehydratase activity"/>
    <property type="evidence" value="ECO:0007669"/>
    <property type="project" value="UniProtKB-EC"/>
</dbReference>
<dbReference type="PANTHER" id="PTHR18952">
    <property type="entry name" value="CARBONIC ANHYDRASE"/>
    <property type="match status" value="1"/>
</dbReference>
<dbReference type="Pfam" id="PF00194">
    <property type="entry name" value="Carb_anhydrase"/>
    <property type="match status" value="1"/>
</dbReference>
<accession>A0A4C1US40</accession>
<dbReference type="STRING" id="151549.A0A4C1US40"/>
<dbReference type="SUPFAM" id="SSF51069">
    <property type="entry name" value="Carbonic anhydrase"/>
    <property type="match status" value="1"/>
</dbReference>
<comment type="catalytic activity">
    <reaction evidence="7">
        <text>hydrogencarbonate + H(+) = CO2 + H2O</text>
        <dbReference type="Rhea" id="RHEA:10748"/>
        <dbReference type="ChEBI" id="CHEBI:15377"/>
        <dbReference type="ChEBI" id="CHEBI:15378"/>
        <dbReference type="ChEBI" id="CHEBI:16526"/>
        <dbReference type="ChEBI" id="CHEBI:17544"/>
        <dbReference type="EC" id="4.2.1.1"/>
    </reaction>
</comment>
<comment type="similarity">
    <text evidence="2">Belongs to the alpha-carbonic anhydrase family.</text>
</comment>
<evidence type="ECO:0000256" key="1">
    <source>
        <dbReference type="ARBA" id="ARBA00001947"/>
    </source>
</evidence>
<gene>
    <name evidence="9" type="primary">Ca5a</name>
    <name evidence="9" type="ORF">EVAR_78975_1</name>
</gene>
<keyword evidence="5" id="KW-0862">Zinc</keyword>
<feature type="domain" description="Alpha-carbonic anhydrase" evidence="8">
    <location>
        <begin position="1"/>
        <end position="156"/>
    </location>
</feature>
<evidence type="ECO:0000259" key="8">
    <source>
        <dbReference type="PROSITE" id="PS51144"/>
    </source>
</evidence>
<sequence length="158" mass="17664">MERFMDVSEAKVIIQSRWPRRAPRTDVSDTLDADDDVGLLPVGAAHSVLEQVVRLLPYIRHKGDKVTMAEPLDPAALLPACTAYWTYPGSLTTPPCTESVTWILFKEPVEVSREQLANMRKMRSGEASLGGVESMELLHNYRPTLPLGNRELREYGGN</sequence>
<dbReference type="GO" id="GO:0008270">
    <property type="term" value="F:zinc ion binding"/>
    <property type="evidence" value="ECO:0007669"/>
    <property type="project" value="InterPro"/>
</dbReference>
<dbReference type="InterPro" id="IPR036398">
    <property type="entry name" value="CA_dom_sf"/>
</dbReference>
<name>A0A4C1US40_EUMVA</name>
<dbReference type="EC" id="4.2.1.1" evidence="3"/>
<evidence type="ECO:0000256" key="2">
    <source>
        <dbReference type="ARBA" id="ARBA00010718"/>
    </source>
</evidence>
<dbReference type="AlphaFoldDB" id="A0A4C1US40"/>
<dbReference type="PANTHER" id="PTHR18952:SF141">
    <property type="entry name" value="CARBONIC ANHYDRASE"/>
    <property type="match status" value="1"/>
</dbReference>
<evidence type="ECO:0000256" key="6">
    <source>
        <dbReference type="ARBA" id="ARBA00023239"/>
    </source>
</evidence>
<keyword evidence="6" id="KW-0456">Lyase</keyword>
<dbReference type="PROSITE" id="PS51144">
    <property type="entry name" value="ALPHA_CA_2"/>
    <property type="match status" value="1"/>
</dbReference>
<dbReference type="Proteomes" id="UP000299102">
    <property type="component" value="Unassembled WGS sequence"/>
</dbReference>
<dbReference type="InterPro" id="IPR023561">
    <property type="entry name" value="Carbonic_anhydrase_a-class"/>
</dbReference>
<dbReference type="OrthoDB" id="429145at2759"/>
<dbReference type="EMBL" id="BGZK01000218">
    <property type="protein sequence ID" value="GBP29281.1"/>
    <property type="molecule type" value="Genomic_DNA"/>
</dbReference>
<protein>
    <recommendedName>
        <fullName evidence="3">carbonic anhydrase</fullName>
        <ecNumber evidence="3">4.2.1.1</ecNumber>
    </recommendedName>
</protein>
<proteinExistence type="inferred from homology"/>
<evidence type="ECO:0000256" key="7">
    <source>
        <dbReference type="ARBA" id="ARBA00048348"/>
    </source>
</evidence>
<organism evidence="9 10">
    <name type="scientific">Eumeta variegata</name>
    <name type="common">Bagworm moth</name>
    <name type="synonym">Eumeta japonica</name>
    <dbReference type="NCBI Taxonomy" id="151549"/>
    <lineage>
        <taxon>Eukaryota</taxon>
        <taxon>Metazoa</taxon>
        <taxon>Ecdysozoa</taxon>
        <taxon>Arthropoda</taxon>
        <taxon>Hexapoda</taxon>
        <taxon>Insecta</taxon>
        <taxon>Pterygota</taxon>
        <taxon>Neoptera</taxon>
        <taxon>Endopterygota</taxon>
        <taxon>Lepidoptera</taxon>
        <taxon>Glossata</taxon>
        <taxon>Ditrysia</taxon>
        <taxon>Tineoidea</taxon>
        <taxon>Psychidae</taxon>
        <taxon>Oiketicinae</taxon>
        <taxon>Eumeta</taxon>
    </lineage>
</organism>
<dbReference type="Gene3D" id="3.10.200.10">
    <property type="entry name" value="Alpha carbonic anhydrase"/>
    <property type="match status" value="1"/>
</dbReference>
<keyword evidence="10" id="KW-1185">Reference proteome</keyword>
<evidence type="ECO:0000313" key="10">
    <source>
        <dbReference type="Proteomes" id="UP000299102"/>
    </source>
</evidence>
<evidence type="ECO:0000256" key="5">
    <source>
        <dbReference type="ARBA" id="ARBA00022833"/>
    </source>
</evidence>
<evidence type="ECO:0000313" key="9">
    <source>
        <dbReference type="EMBL" id="GBP29281.1"/>
    </source>
</evidence>
<dbReference type="SMART" id="SM01057">
    <property type="entry name" value="Carb_anhydrase"/>
    <property type="match status" value="1"/>
</dbReference>
<evidence type="ECO:0000256" key="4">
    <source>
        <dbReference type="ARBA" id="ARBA00022723"/>
    </source>
</evidence>
<comment type="cofactor">
    <cofactor evidence="1">
        <name>Zn(2+)</name>
        <dbReference type="ChEBI" id="CHEBI:29105"/>
    </cofactor>
</comment>
<evidence type="ECO:0000256" key="3">
    <source>
        <dbReference type="ARBA" id="ARBA00012925"/>
    </source>
</evidence>
<comment type="caution">
    <text evidence="9">The sequence shown here is derived from an EMBL/GenBank/DDBJ whole genome shotgun (WGS) entry which is preliminary data.</text>
</comment>
<keyword evidence="4" id="KW-0479">Metal-binding</keyword>
<dbReference type="InterPro" id="IPR001148">
    <property type="entry name" value="CA_dom"/>
</dbReference>
<reference evidence="9 10" key="1">
    <citation type="journal article" date="2019" name="Commun. Biol.">
        <title>The bagworm genome reveals a unique fibroin gene that provides high tensile strength.</title>
        <authorList>
            <person name="Kono N."/>
            <person name="Nakamura H."/>
            <person name="Ohtoshi R."/>
            <person name="Tomita M."/>
            <person name="Numata K."/>
            <person name="Arakawa K."/>
        </authorList>
    </citation>
    <scope>NUCLEOTIDE SEQUENCE [LARGE SCALE GENOMIC DNA]</scope>
</reference>